<dbReference type="PANTHER" id="PTHR30483">
    <property type="entry name" value="LEUCINE-SPECIFIC-BINDING PROTEIN"/>
    <property type="match status" value="1"/>
</dbReference>
<reference evidence="5 6" key="1">
    <citation type="submission" date="2019-01" db="EMBL/GenBank/DDBJ databases">
        <title>Coherence of Microcystis species and biogeography revealed through population genomics.</title>
        <authorList>
            <person name="Perez-Carrascal O.M."/>
            <person name="Terrat Y."/>
            <person name="Giani A."/>
            <person name="Fortin N."/>
            <person name="Tromas N."/>
            <person name="Shapiro B.J."/>
        </authorList>
    </citation>
    <scope>NUCLEOTIDE SEQUENCE [LARGE SCALE GENOMIC DNA]</scope>
    <source>
        <strain evidence="5">Mn_MB_F_20050700_S1D</strain>
    </source>
</reference>
<dbReference type="Proteomes" id="UP000319191">
    <property type="component" value="Unassembled WGS sequence"/>
</dbReference>
<dbReference type="InterPro" id="IPR051010">
    <property type="entry name" value="BCAA_transport"/>
</dbReference>
<dbReference type="InterPro" id="IPR028082">
    <property type="entry name" value="Peripla_BP_I"/>
</dbReference>
<evidence type="ECO:0000256" key="3">
    <source>
        <dbReference type="SAM" id="SignalP"/>
    </source>
</evidence>
<feature type="chain" id="PRO_5022135919" evidence="3">
    <location>
        <begin position="23"/>
        <end position="408"/>
    </location>
</feature>
<proteinExistence type="inferred from homology"/>
<dbReference type="SUPFAM" id="SSF53822">
    <property type="entry name" value="Periplasmic binding protein-like I"/>
    <property type="match status" value="1"/>
</dbReference>
<evidence type="ECO:0000256" key="1">
    <source>
        <dbReference type="ARBA" id="ARBA00010062"/>
    </source>
</evidence>
<dbReference type="CDD" id="cd06348">
    <property type="entry name" value="PBP1_ABC_HAAT-like"/>
    <property type="match status" value="1"/>
</dbReference>
<comment type="caution">
    <text evidence="5">The sequence shown here is derived from an EMBL/GenBank/DDBJ whole genome shotgun (WGS) entry which is preliminary data.</text>
</comment>
<dbReference type="Gene3D" id="3.40.50.2300">
    <property type="match status" value="2"/>
</dbReference>
<dbReference type="PANTHER" id="PTHR30483:SF6">
    <property type="entry name" value="PERIPLASMIC BINDING PROTEIN OF ABC TRANSPORTER FOR NATURAL AMINO ACIDS"/>
    <property type="match status" value="1"/>
</dbReference>
<keyword evidence="2 3" id="KW-0732">Signal</keyword>
<evidence type="ECO:0000313" key="5">
    <source>
        <dbReference type="EMBL" id="TRU81472.1"/>
    </source>
</evidence>
<evidence type="ECO:0000313" key="6">
    <source>
        <dbReference type="Proteomes" id="UP000319191"/>
    </source>
</evidence>
<organism evidence="5 6">
    <name type="scientific">Microcystis novacekii Mn_MB_F_20050700_S1D</name>
    <dbReference type="NCBI Taxonomy" id="2486266"/>
    <lineage>
        <taxon>Bacteria</taxon>
        <taxon>Bacillati</taxon>
        <taxon>Cyanobacteriota</taxon>
        <taxon>Cyanophyceae</taxon>
        <taxon>Oscillatoriophycideae</taxon>
        <taxon>Chroococcales</taxon>
        <taxon>Microcystaceae</taxon>
        <taxon>Microcystis</taxon>
    </lineage>
</organism>
<dbReference type="PROSITE" id="PS51257">
    <property type="entry name" value="PROKAR_LIPOPROTEIN"/>
    <property type="match status" value="1"/>
</dbReference>
<feature type="domain" description="Leucine-binding protein" evidence="4">
    <location>
        <begin position="45"/>
        <end position="395"/>
    </location>
</feature>
<evidence type="ECO:0000256" key="2">
    <source>
        <dbReference type="ARBA" id="ARBA00022729"/>
    </source>
</evidence>
<feature type="signal peptide" evidence="3">
    <location>
        <begin position="1"/>
        <end position="22"/>
    </location>
</feature>
<gene>
    <name evidence="5" type="ORF">EWV54_23870</name>
</gene>
<accession>A0A552IDD4</accession>
<comment type="similarity">
    <text evidence="1">Belongs to the leucine-binding protein family.</text>
</comment>
<name>A0A552IDD4_9CHRO</name>
<dbReference type="EMBL" id="SFAV01000333">
    <property type="protein sequence ID" value="TRU81472.1"/>
    <property type="molecule type" value="Genomic_DNA"/>
</dbReference>
<sequence>MLRKRLLIPLILSLVTFGLVVACNSGTPTSQTNPSPAENAATNAIPIGAALAQTSNLALLGQEQVIGVKMAETYFNKKGGVNGTPIKVIIQDVAGDEQGAINAINTLITQDKVVGILGPSLSQQAFAASPIADRAKVPILGPSNTAKGIPQIGEYVGRVSAPVAVVAPNAVKTALKIDPKIKKVAVFFAQNDAFSKSETETFQETLKSLNLDIVTVQKFQTTDTDFQNQATAAINMKPDLVVISGLVADGGNLVKQLRQLGYQGLIIGGNGLNTSNIFPVCQAQCDGIIIAQAYNPELDNPINRDFVAAYTAENKKAPPQFTAQAFTGIQVFVEALKRVDDKNKLSTLSLEQIRQQLNQEILAGKYVTVLGNIAFTPEGEIIQDKFSVAQIKMDADGKNGKFTFVENQ</sequence>
<evidence type="ECO:0000259" key="4">
    <source>
        <dbReference type="Pfam" id="PF13458"/>
    </source>
</evidence>
<dbReference type="Pfam" id="PF13458">
    <property type="entry name" value="Peripla_BP_6"/>
    <property type="match status" value="1"/>
</dbReference>
<protein>
    <submittedName>
        <fullName evidence="5">Branched-chain amino acid ABC transporter substrate-binding protein</fullName>
    </submittedName>
</protein>
<dbReference type="AlphaFoldDB" id="A0A552IDD4"/>
<dbReference type="InterPro" id="IPR028081">
    <property type="entry name" value="Leu-bd"/>
</dbReference>